<dbReference type="InterPro" id="IPR002048">
    <property type="entry name" value="EF_hand_dom"/>
</dbReference>
<dbReference type="GO" id="GO:0005509">
    <property type="term" value="F:calcium ion binding"/>
    <property type="evidence" value="ECO:0007669"/>
    <property type="project" value="InterPro"/>
</dbReference>
<feature type="domain" description="EF-hand" evidence="2">
    <location>
        <begin position="25"/>
        <end position="60"/>
    </location>
</feature>
<gene>
    <name evidence="3" type="ordered locus">Sfum_0175</name>
</gene>
<evidence type="ECO:0000256" key="1">
    <source>
        <dbReference type="SAM" id="SignalP"/>
    </source>
</evidence>
<proteinExistence type="predicted"/>
<dbReference type="InParanoid" id="A0LEM5"/>
<feature type="signal peptide" evidence="1">
    <location>
        <begin position="1"/>
        <end position="28"/>
    </location>
</feature>
<accession>A0LEM5</accession>
<evidence type="ECO:0000313" key="4">
    <source>
        <dbReference type="Proteomes" id="UP000001784"/>
    </source>
</evidence>
<keyword evidence="1" id="KW-0732">Signal</keyword>
<dbReference type="RefSeq" id="WP_011697050.1">
    <property type="nucleotide sequence ID" value="NC_008554.1"/>
</dbReference>
<name>A0LEM5_SYNFM</name>
<dbReference type="PROSITE" id="PS50222">
    <property type="entry name" value="EF_HAND_2"/>
    <property type="match status" value="2"/>
</dbReference>
<evidence type="ECO:0000259" key="2">
    <source>
        <dbReference type="PROSITE" id="PS50222"/>
    </source>
</evidence>
<organism evidence="3 4">
    <name type="scientific">Syntrophobacter fumaroxidans (strain DSM 10017 / MPOB)</name>
    <dbReference type="NCBI Taxonomy" id="335543"/>
    <lineage>
        <taxon>Bacteria</taxon>
        <taxon>Pseudomonadati</taxon>
        <taxon>Thermodesulfobacteriota</taxon>
        <taxon>Syntrophobacteria</taxon>
        <taxon>Syntrophobacterales</taxon>
        <taxon>Syntrophobacteraceae</taxon>
        <taxon>Syntrophobacter</taxon>
    </lineage>
</organism>
<dbReference type="HOGENOM" id="CLU_1767134_0_0_7"/>
<dbReference type="EMBL" id="CP000478">
    <property type="protein sequence ID" value="ABK15877.1"/>
    <property type="molecule type" value="Genomic_DNA"/>
</dbReference>
<reference evidence="3 4" key="1">
    <citation type="submission" date="2006-10" db="EMBL/GenBank/DDBJ databases">
        <title>Complete sequence of Syntrophobacter fumaroxidans MPOB.</title>
        <authorList>
            <consortium name="US DOE Joint Genome Institute"/>
            <person name="Copeland A."/>
            <person name="Lucas S."/>
            <person name="Lapidus A."/>
            <person name="Barry K."/>
            <person name="Detter J.C."/>
            <person name="Glavina del Rio T."/>
            <person name="Hammon N."/>
            <person name="Israni S."/>
            <person name="Pitluck S."/>
            <person name="Goltsman E.G."/>
            <person name="Martinez M."/>
            <person name="Schmutz J."/>
            <person name="Larimer F."/>
            <person name="Land M."/>
            <person name="Hauser L."/>
            <person name="Kyrpides N."/>
            <person name="Kim E."/>
            <person name="Boone D.R."/>
            <person name="Brockman F."/>
            <person name="Culley D."/>
            <person name="Ferry J."/>
            <person name="Gunsalus R."/>
            <person name="McInerney M.J."/>
            <person name="Morrison M."/>
            <person name="Plugge C."/>
            <person name="Rohlin L."/>
            <person name="Scholten J."/>
            <person name="Sieber J."/>
            <person name="Stams A.J.M."/>
            <person name="Worm P."/>
            <person name="Henstra A.M."/>
            <person name="Richardson P."/>
        </authorList>
    </citation>
    <scope>NUCLEOTIDE SEQUENCE [LARGE SCALE GENOMIC DNA]</scope>
    <source>
        <strain evidence="4">DSM 10017 / MPOB</strain>
    </source>
</reference>
<dbReference type="eggNOG" id="COG5126">
    <property type="taxonomic scope" value="Bacteria"/>
</dbReference>
<sequence length="147" mass="16639" precursor="true">MRSYVHRFAVSVLVVLCLSGCAFTESQAQTAGLFETLDVNRDGQVTRNEFSQGMKLRVFKAIDRNADGQITWEEWQKVDTSPKAREHFDAMDTKKTGKVTYEDFLQASGAYMDIDDVYISLDTSRDGLLSRGETTGFKGVRLFTVRF</sequence>
<dbReference type="PROSITE" id="PS00018">
    <property type="entry name" value="EF_HAND_1"/>
    <property type="match status" value="1"/>
</dbReference>
<dbReference type="Pfam" id="PF13499">
    <property type="entry name" value="EF-hand_7"/>
    <property type="match status" value="1"/>
</dbReference>
<evidence type="ECO:0000313" key="3">
    <source>
        <dbReference type="EMBL" id="ABK15877.1"/>
    </source>
</evidence>
<feature type="domain" description="EF-hand" evidence="2">
    <location>
        <begin position="79"/>
        <end position="114"/>
    </location>
</feature>
<dbReference type="InterPro" id="IPR011992">
    <property type="entry name" value="EF-hand-dom_pair"/>
</dbReference>
<dbReference type="KEGG" id="sfu:Sfum_0175"/>
<dbReference type="Pfam" id="PF13202">
    <property type="entry name" value="EF-hand_5"/>
    <property type="match status" value="1"/>
</dbReference>
<keyword evidence="4" id="KW-1185">Reference proteome</keyword>
<feature type="chain" id="PRO_5002626076" evidence="1">
    <location>
        <begin position="29"/>
        <end position="147"/>
    </location>
</feature>
<dbReference type="InterPro" id="IPR018247">
    <property type="entry name" value="EF_Hand_1_Ca_BS"/>
</dbReference>
<dbReference type="Proteomes" id="UP000001784">
    <property type="component" value="Chromosome"/>
</dbReference>
<dbReference type="SMART" id="SM00054">
    <property type="entry name" value="EFh"/>
    <property type="match status" value="2"/>
</dbReference>
<dbReference type="AlphaFoldDB" id="A0LEM5"/>
<dbReference type="SUPFAM" id="SSF47473">
    <property type="entry name" value="EF-hand"/>
    <property type="match status" value="1"/>
</dbReference>
<dbReference type="STRING" id="335543.Sfum_0175"/>
<dbReference type="Gene3D" id="1.10.238.10">
    <property type="entry name" value="EF-hand"/>
    <property type="match status" value="2"/>
</dbReference>
<protein>
    <submittedName>
        <fullName evidence="3">Calcium-binding EF-hand-containing protein</fullName>
    </submittedName>
</protein>